<evidence type="ECO:0000313" key="13">
    <source>
        <dbReference type="EMBL" id="OAY61153.1"/>
    </source>
</evidence>
<evidence type="ECO:0000256" key="9">
    <source>
        <dbReference type="PROSITE-ProRule" id="PRU01240"/>
    </source>
</evidence>
<feature type="domain" description="Inhibitor I9" evidence="11">
    <location>
        <begin position="2"/>
        <end position="56"/>
    </location>
</feature>
<dbReference type="EMBL" id="CM004387">
    <property type="protein sequence ID" value="OAY61153.1"/>
    <property type="molecule type" value="Genomic_DNA"/>
</dbReference>
<keyword evidence="14" id="KW-1185">Reference proteome</keyword>
<organism evidence="13 14">
    <name type="scientific">Manihot esculenta</name>
    <name type="common">Cassava</name>
    <name type="synonym">Jatropha manihot</name>
    <dbReference type="NCBI Taxonomy" id="3983"/>
    <lineage>
        <taxon>Eukaryota</taxon>
        <taxon>Viridiplantae</taxon>
        <taxon>Streptophyta</taxon>
        <taxon>Embryophyta</taxon>
        <taxon>Tracheophyta</taxon>
        <taxon>Spermatophyta</taxon>
        <taxon>Magnoliopsida</taxon>
        <taxon>eudicotyledons</taxon>
        <taxon>Gunneridae</taxon>
        <taxon>Pentapetalae</taxon>
        <taxon>rosids</taxon>
        <taxon>fabids</taxon>
        <taxon>Malpighiales</taxon>
        <taxon>Euphorbiaceae</taxon>
        <taxon>Crotonoideae</taxon>
        <taxon>Manihoteae</taxon>
        <taxon>Manihot</taxon>
    </lineage>
</organism>
<keyword evidence="5" id="KW-0732">Signal</keyword>
<dbReference type="InterPro" id="IPR034197">
    <property type="entry name" value="Peptidases_S8_3"/>
</dbReference>
<dbReference type="InterPro" id="IPR036852">
    <property type="entry name" value="Peptidase_S8/S53_dom_sf"/>
</dbReference>
<dbReference type="Pfam" id="PF05922">
    <property type="entry name" value="Inhibitor_I9"/>
    <property type="match status" value="1"/>
</dbReference>
<dbReference type="Gene3D" id="3.50.30.30">
    <property type="match status" value="1"/>
</dbReference>
<comment type="similarity">
    <text evidence="2 9">Belongs to the peptidase S8 family.</text>
</comment>
<dbReference type="InterPro" id="IPR015500">
    <property type="entry name" value="Peptidase_S8_subtilisin-rel"/>
</dbReference>
<evidence type="ECO:0000259" key="10">
    <source>
        <dbReference type="Pfam" id="PF00082"/>
    </source>
</evidence>
<dbReference type="CDD" id="cd04852">
    <property type="entry name" value="Peptidases_S8_3"/>
    <property type="match status" value="1"/>
</dbReference>
<evidence type="ECO:0000256" key="2">
    <source>
        <dbReference type="ARBA" id="ARBA00011073"/>
    </source>
</evidence>
<dbReference type="PROSITE" id="PS51892">
    <property type="entry name" value="SUBTILASE"/>
    <property type="match status" value="1"/>
</dbReference>
<evidence type="ECO:0000259" key="12">
    <source>
        <dbReference type="Pfam" id="PF17766"/>
    </source>
</evidence>
<keyword evidence="7 9" id="KW-0720">Serine protease</keyword>
<dbReference type="Gene3D" id="3.40.50.200">
    <property type="entry name" value="Peptidase S8/S53 domain"/>
    <property type="match status" value="1"/>
</dbReference>
<dbReference type="GO" id="GO:0006508">
    <property type="term" value="P:proteolysis"/>
    <property type="evidence" value="ECO:0007669"/>
    <property type="project" value="UniProtKB-KW"/>
</dbReference>
<evidence type="ECO:0000256" key="6">
    <source>
        <dbReference type="ARBA" id="ARBA00022801"/>
    </source>
</evidence>
<keyword evidence="4 9" id="KW-0645">Protease</keyword>
<name>A0A2C9WLJ0_MANES</name>
<evidence type="ECO:0000256" key="8">
    <source>
        <dbReference type="PIRSR" id="PIRSR615500-1"/>
    </source>
</evidence>
<dbReference type="Pfam" id="PF17766">
    <property type="entry name" value="fn3_6"/>
    <property type="match status" value="1"/>
</dbReference>
<protein>
    <submittedName>
        <fullName evidence="13">Uncharacterized protein</fullName>
    </submittedName>
</protein>
<dbReference type="InterPro" id="IPR010259">
    <property type="entry name" value="S8pro/Inhibitor_I9"/>
</dbReference>
<dbReference type="Gene3D" id="2.60.40.2310">
    <property type="match status" value="1"/>
</dbReference>
<dbReference type="PANTHER" id="PTHR10795">
    <property type="entry name" value="PROPROTEIN CONVERTASE SUBTILISIN/KEXIN"/>
    <property type="match status" value="1"/>
</dbReference>
<dbReference type="Gramene" id="Manes.01G167601.1.v8.1">
    <property type="protein sequence ID" value="Manes.01G167601.1.v8.1.CDS"/>
    <property type="gene ID" value="Manes.01G167601.v8.1"/>
</dbReference>
<comment type="subcellular location">
    <subcellularLocation>
        <location evidence="1">Secreted</location>
    </subcellularLocation>
</comment>
<evidence type="ECO:0000256" key="3">
    <source>
        <dbReference type="ARBA" id="ARBA00022525"/>
    </source>
</evidence>
<evidence type="ECO:0000256" key="7">
    <source>
        <dbReference type="ARBA" id="ARBA00022825"/>
    </source>
</evidence>
<dbReference type="PROSITE" id="PS00138">
    <property type="entry name" value="SUBTILASE_SER"/>
    <property type="match status" value="1"/>
</dbReference>
<feature type="domain" description="Subtilisin-like protease fibronectin type-III" evidence="12">
    <location>
        <begin position="570"/>
        <end position="667"/>
    </location>
</feature>
<dbReference type="InterPro" id="IPR045051">
    <property type="entry name" value="SBT"/>
</dbReference>
<keyword evidence="6 9" id="KW-0378">Hydrolase</keyword>
<dbReference type="CDD" id="cd02120">
    <property type="entry name" value="PA_subtilisin_like"/>
    <property type="match status" value="1"/>
</dbReference>
<feature type="domain" description="Peptidase S8/S53" evidence="10">
    <location>
        <begin position="78"/>
        <end position="514"/>
    </location>
</feature>
<evidence type="ECO:0000313" key="14">
    <source>
        <dbReference type="Proteomes" id="UP000091857"/>
    </source>
</evidence>
<dbReference type="AlphaFoldDB" id="A0A2C9WLJ0"/>
<dbReference type="InterPro" id="IPR041469">
    <property type="entry name" value="Subtilisin-like_FN3"/>
</dbReference>
<dbReference type="PRINTS" id="PR00723">
    <property type="entry name" value="SUBTILISIN"/>
</dbReference>
<dbReference type="GO" id="GO:0004252">
    <property type="term" value="F:serine-type endopeptidase activity"/>
    <property type="evidence" value="ECO:0000318"/>
    <property type="project" value="GO_Central"/>
</dbReference>
<reference evidence="14" key="1">
    <citation type="journal article" date="2016" name="Nat. Biotechnol.">
        <title>Sequencing wild and cultivated cassava and related species reveals extensive interspecific hybridization and genetic diversity.</title>
        <authorList>
            <person name="Bredeson J.V."/>
            <person name="Lyons J.B."/>
            <person name="Prochnik S.E."/>
            <person name="Wu G.A."/>
            <person name="Ha C.M."/>
            <person name="Edsinger-Gonzales E."/>
            <person name="Grimwood J."/>
            <person name="Schmutz J."/>
            <person name="Rabbi I.Y."/>
            <person name="Egesi C."/>
            <person name="Nauluvula P."/>
            <person name="Lebot V."/>
            <person name="Ndunguru J."/>
            <person name="Mkamilo G."/>
            <person name="Bart R.S."/>
            <person name="Setter T.L."/>
            <person name="Gleadow R.M."/>
            <person name="Kulakow P."/>
            <person name="Ferguson M.E."/>
            <person name="Rounsley S."/>
            <person name="Rokhsar D.S."/>
        </authorList>
    </citation>
    <scope>NUCLEOTIDE SEQUENCE [LARGE SCALE GENOMIC DNA]</scope>
    <source>
        <strain evidence="14">cv. AM560-2</strain>
    </source>
</reference>
<dbReference type="SUPFAM" id="SSF52743">
    <property type="entry name" value="Subtilisin-like"/>
    <property type="match status" value="1"/>
</dbReference>
<evidence type="ECO:0000256" key="1">
    <source>
        <dbReference type="ARBA" id="ARBA00004613"/>
    </source>
</evidence>
<dbReference type="GO" id="GO:0005576">
    <property type="term" value="C:extracellular region"/>
    <property type="evidence" value="ECO:0000318"/>
    <property type="project" value="GO_Central"/>
</dbReference>
<gene>
    <name evidence="13" type="ORF">MANES_01G167601v8</name>
</gene>
<keyword evidence="3" id="KW-0964">Secreted</keyword>
<evidence type="ECO:0000256" key="5">
    <source>
        <dbReference type="ARBA" id="ARBA00022729"/>
    </source>
</evidence>
<comment type="caution">
    <text evidence="13">The sequence shown here is derived from an EMBL/GenBank/DDBJ whole genome shotgun (WGS) entry which is preliminary data.</text>
</comment>
<dbReference type="Proteomes" id="UP000091857">
    <property type="component" value="Chromosome 1"/>
</dbReference>
<feature type="active site" description="Charge relay system" evidence="8 9">
    <location>
        <position position="86"/>
    </location>
</feature>
<sequence>MLQEVVESSSVENSLIRSYKRSFNGFAANLTANERQKLARMKEVVSIFPSATLKLHTTKSWDFMGFNGTISRENTAESDVIIGVMDTGIWPESESFNDKGFGPAPKKWKGACEGGENFTCNNKVVGARHYALSAPGSGSARDENGHGSHTASTAAGNIVKNVSFYGLAEGTARGGVPSARIAVYKVCEPDGGCDTTNILAAFDDAIADGVDIITISLGSDGATDFDTDVIAIGSFHAMKKGIVTLQSAGNSGCVDGSVSSTAPWILTVGASSTDRKIIDEVILGNGSALIGASINSFTLNGTMLSLVYGKDVSHRSCRVGCLDENLVKGKIVLCGLFEGIAEAYKAGALGAVVLNTQLDDVPFVVPLPASAVTLSDMFMLEDYVNFTKNPTVNILKSRAIRDFNAPVVASFSACGPNQILAEIMKPDVVAPGINILAAFSPIASPSNGPLDRRQVQYNFLSGTSMSCPHAAGVAAYVKSIHPQWSPSAIKSAIMTTAWPMNGKGQRQEFSYGSGHINPIKAADPGLVFDADKEDYIKLLCGAGFDSDALEVITGESITCATGVDKLLPFDFNYPAITFRVSPMVALSFKFHRTVTNVGEAKSVYKAKIITNNNMTVQVQPEVLSFKSLNEKKSFVVSVEAQGIPDSNIVTTSLVWSDATHNVRIPIILLSLRTD</sequence>
<dbReference type="InterPro" id="IPR037045">
    <property type="entry name" value="S8pro/Inhibitor_I9_sf"/>
</dbReference>
<dbReference type="Pfam" id="PF00082">
    <property type="entry name" value="Peptidase_S8"/>
    <property type="match status" value="1"/>
</dbReference>
<dbReference type="Gene3D" id="3.30.70.80">
    <property type="entry name" value="Peptidase S8 propeptide/proteinase inhibitor I9"/>
    <property type="match status" value="1"/>
</dbReference>
<dbReference type="GO" id="GO:0009609">
    <property type="term" value="P:response to symbiotic bacterium"/>
    <property type="evidence" value="ECO:0007669"/>
    <property type="project" value="UniProtKB-ARBA"/>
</dbReference>
<proteinExistence type="inferred from homology"/>
<dbReference type="InterPro" id="IPR023828">
    <property type="entry name" value="Peptidase_S8_Ser-AS"/>
</dbReference>
<evidence type="ECO:0000256" key="4">
    <source>
        <dbReference type="ARBA" id="ARBA00022670"/>
    </source>
</evidence>
<feature type="active site" description="Charge relay system" evidence="8 9">
    <location>
        <position position="146"/>
    </location>
</feature>
<evidence type="ECO:0000259" key="11">
    <source>
        <dbReference type="Pfam" id="PF05922"/>
    </source>
</evidence>
<dbReference type="FunFam" id="3.40.50.200:FF:000006">
    <property type="entry name" value="Subtilisin-like protease SBT1.5"/>
    <property type="match status" value="1"/>
</dbReference>
<dbReference type="InterPro" id="IPR000209">
    <property type="entry name" value="Peptidase_S8/S53_dom"/>
</dbReference>
<accession>A0A2C9WLJ0</accession>
<feature type="active site" description="Charge relay system" evidence="8 9">
    <location>
        <position position="464"/>
    </location>
</feature>